<keyword evidence="1" id="KW-0175">Coiled coil</keyword>
<evidence type="ECO:0000256" key="1">
    <source>
        <dbReference type="SAM" id="Coils"/>
    </source>
</evidence>
<gene>
    <name evidence="2" type="ORF">C480_21694</name>
</gene>
<evidence type="ECO:0000313" key="3">
    <source>
        <dbReference type="Proteomes" id="UP000011591"/>
    </source>
</evidence>
<reference evidence="2 3" key="1">
    <citation type="journal article" date="2014" name="PLoS Genet.">
        <title>Phylogenetically driven sequencing of extremely halophilic archaea reveals strategies for static and dynamic osmo-response.</title>
        <authorList>
            <person name="Becker E.A."/>
            <person name="Seitzer P.M."/>
            <person name="Tritt A."/>
            <person name="Larsen D."/>
            <person name="Krusor M."/>
            <person name="Yao A.I."/>
            <person name="Wu D."/>
            <person name="Madern D."/>
            <person name="Eisen J.A."/>
            <person name="Darling A.E."/>
            <person name="Facciotti M.T."/>
        </authorList>
    </citation>
    <scope>NUCLEOTIDE SEQUENCE [LARGE SCALE GENOMIC DNA]</scope>
    <source>
        <strain evidence="2 3">DSM 13077</strain>
    </source>
</reference>
<feature type="coiled-coil region" evidence="1">
    <location>
        <begin position="22"/>
        <end position="49"/>
    </location>
</feature>
<dbReference type="Gene3D" id="1.25.10.10">
    <property type="entry name" value="Leucine-rich Repeat Variant"/>
    <property type="match status" value="2"/>
</dbReference>
<dbReference type="AlphaFoldDB" id="M0AG95"/>
<dbReference type="InterPro" id="IPR011989">
    <property type="entry name" value="ARM-like"/>
</dbReference>
<accession>M0AG95</accession>
<comment type="caution">
    <text evidence="2">The sequence shown here is derived from an EMBL/GenBank/DDBJ whole genome shotgun (WGS) entry which is preliminary data.</text>
</comment>
<dbReference type="RefSeq" id="WP_006667709.1">
    <property type="nucleotide sequence ID" value="NZ_AOIP01000064.1"/>
</dbReference>
<organism evidence="2 3">
    <name type="scientific">Natrialba aegyptia DSM 13077</name>
    <dbReference type="NCBI Taxonomy" id="1227491"/>
    <lineage>
        <taxon>Archaea</taxon>
        <taxon>Methanobacteriati</taxon>
        <taxon>Methanobacteriota</taxon>
        <taxon>Stenosarchaea group</taxon>
        <taxon>Halobacteria</taxon>
        <taxon>Halobacteriales</taxon>
        <taxon>Natrialbaceae</taxon>
        <taxon>Natrialba</taxon>
    </lineage>
</organism>
<dbReference type="Proteomes" id="UP000011591">
    <property type="component" value="Unassembled WGS sequence"/>
</dbReference>
<keyword evidence="3" id="KW-1185">Reference proteome</keyword>
<dbReference type="OrthoDB" id="169052at2157"/>
<dbReference type="PATRIC" id="fig|1227491.4.peg.4362"/>
<proteinExistence type="predicted"/>
<evidence type="ECO:0000313" key="2">
    <source>
        <dbReference type="EMBL" id="ELY97760.1"/>
    </source>
</evidence>
<protein>
    <submittedName>
        <fullName evidence="2">HEAT domain containing protein</fullName>
    </submittedName>
</protein>
<sequence>MDEFLDLPPSDELIQQLRGSSREQVCDQLEGYREANADVQKELVRALQSIAVEQPAVLTPFVPELLPFLTAEERSVRLTTAKLFVSLSKTRPDAIVDTADVLAARLADKSEFYYVRARLAETLGYVAVEYPEKATTPDLLADLRTGLSFDEPEVKEKLAKALAYVALGNPRRLRYWISDLAAHLDAEDELVRYYLSTAIVAVGCEQPAALSDSVGELGSRLDDECPYVRGRAAEALGLLAGATSDTSIVPEERLATVGSASDEPFVTERTRFALARLESESSVDSGDGIASLESIRDQADEIADAIAAPDGECTQCGCPLPEGGPPMCPRCGTPY</sequence>
<dbReference type="InterPro" id="IPR016024">
    <property type="entry name" value="ARM-type_fold"/>
</dbReference>
<dbReference type="EMBL" id="AOIP01000064">
    <property type="protein sequence ID" value="ELY97760.1"/>
    <property type="molecule type" value="Genomic_DNA"/>
</dbReference>
<dbReference type="SUPFAM" id="SSF48371">
    <property type="entry name" value="ARM repeat"/>
    <property type="match status" value="1"/>
</dbReference>
<name>M0AG95_9EURY</name>